<keyword evidence="5" id="KW-1185">Reference proteome</keyword>
<dbReference type="RefSeq" id="WP_245701665.1">
    <property type="nucleotide sequence ID" value="NZ_FNGH01000010.1"/>
</dbReference>
<proteinExistence type="inferred from homology"/>
<name>A0A1G9R5G5_9GAMM</name>
<dbReference type="Pfam" id="PF02230">
    <property type="entry name" value="Abhydrolase_2"/>
    <property type="match status" value="1"/>
</dbReference>
<reference evidence="5" key="1">
    <citation type="submission" date="2016-10" db="EMBL/GenBank/DDBJ databases">
        <authorList>
            <person name="Varghese N."/>
            <person name="Submissions S."/>
        </authorList>
    </citation>
    <scope>NUCLEOTIDE SEQUENCE [LARGE SCALE GENOMIC DNA]</scope>
    <source>
        <strain evidence="5">AAP</strain>
    </source>
</reference>
<dbReference type="PANTHER" id="PTHR10655:SF17">
    <property type="entry name" value="LYSOPHOSPHOLIPASE-LIKE PROTEIN 1"/>
    <property type="match status" value="1"/>
</dbReference>
<accession>A0A1G9R5G5</accession>
<evidence type="ECO:0000259" key="3">
    <source>
        <dbReference type="Pfam" id="PF02230"/>
    </source>
</evidence>
<dbReference type="SUPFAM" id="SSF53474">
    <property type="entry name" value="alpha/beta-Hydrolases"/>
    <property type="match status" value="1"/>
</dbReference>
<evidence type="ECO:0000256" key="1">
    <source>
        <dbReference type="ARBA" id="ARBA00006499"/>
    </source>
</evidence>
<dbReference type="PANTHER" id="PTHR10655">
    <property type="entry name" value="LYSOPHOSPHOLIPASE-RELATED"/>
    <property type="match status" value="1"/>
</dbReference>
<gene>
    <name evidence="4" type="ORF">SAMN05192555_11071</name>
</gene>
<feature type="domain" description="Phospholipase/carboxylesterase/thioesterase" evidence="3">
    <location>
        <begin position="22"/>
        <end position="225"/>
    </location>
</feature>
<comment type="similarity">
    <text evidence="1">Belongs to the AB hydrolase superfamily. AB hydrolase 2 family.</text>
</comment>
<sequence>MMEFDPTMRDETSPGELVIEPSSGQPANACVILLHGLGADGNDFKPLVPALNLPASLAVRFVLPHAPRMPVTINGGMQMPAWYDILEMNLGRRVDEAQLRTSAARVHRLIDAEIARGIDSRRIILAGFSQGGAVAYEAALTYPQPLGGLLALSTYFATADSIAPSEANRELVIEAHHGSFDPVVPESLGKEGAERARAMGHPVNYRRYPMQHSLCPQQVADIGPWLTARLATD</sequence>
<dbReference type="EMBL" id="FNGH01000010">
    <property type="protein sequence ID" value="SDM18350.1"/>
    <property type="molecule type" value="Genomic_DNA"/>
</dbReference>
<dbReference type="Gene3D" id="3.40.50.1820">
    <property type="entry name" value="alpha/beta hydrolase"/>
    <property type="match status" value="1"/>
</dbReference>
<dbReference type="Proteomes" id="UP000199107">
    <property type="component" value="Unassembled WGS sequence"/>
</dbReference>
<dbReference type="InterPro" id="IPR003140">
    <property type="entry name" value="PLipase/COase/thioEstase"/>
</dbReference>
<dbReference type="InterPro" id="IPR029058">
    <property type="entry name" value="AB_hydrolase_fold"/>
</dbReference>
<dbReference type="GO" id="GO:0016787">
    <property type="term" value="F:hydrolase activity"/>
    <property type="evidence" value="ECO:0007669"/>
    <property type="project" value="UniProtKB-KW"/>
</dbReference>
<evidence type="ECO:0000313" key="4">
    <source>
        <dbReference type="EMBL" id="SDM18350.1"/>
    </source>
</evidence>
<dbReference type="AlphaFoldDB" id="A0A1G9R5G5"/>
<evidence type="ECO:0000256" key="2">
    <source>
        <dbReference type="ARBA" id="ARBA00022801"/>
    </source>
</evidence>
<protein>
    <submittedName>
        <fullName evidence="4">Phospholipase/carboxylesterase</fullName>
    </submittedName>
</protein>
<organism evidence="4 5">
    <name type="scientific">Franzmannia pantelleriensis</name>
    <dbReference type="NCBI Taxonomy" id="48727"/>
    <lineage>
        <taxon>Bacteria</taxon>
        <taxon>Pseudomonadati</taxon>
        <taxon>Pseudomonadota</taxon>
        <taxon>Gammaproteobacteria</taxon>
        <taxon>Oceanospirillales</taxon>
        <taxon>Halomonadaceae</taxon>
        <taxon>Franzmannia</taxon>
    </lineage>
</organism>
<dbReference type="STRING" id="48727.SAMN05192555_11071"/>
<dbReference type="InterPro" id="IPR050565">
    <property type="entry name" value="LYPA1-2/EST-like"/>
</dbReference>
<keyword evidence="2" id="KW-0378">Hydrolase</keyword>
<evidence type="ECO:0000313" key="5">
    <source>
        <dbReference type="Proteomes" id="UP000199107"/>
    </source>
</evidence>